<keyword evidence="2" id="KW-0677">Repeat</keyword>
<dbReference type="GO" id="GO:0009451">
    <property type="term" value="P:RNA modification"/>
    <property type="evidence" value="ECO:0007669"/>
    <property type="project" value="InterPro"/>
</dbReference>
<dbReference type="FunFam" id="1.25.40.10:FF:000031">
    <property type="entry name" value="Pentatricopeptide repeat-containing protein mitochondrial"/>
    <property type="match status" value="1"/>
</dbReference>
<keyword evidence="6" id="KW-1185">Reference proteome</keyword>
<dbReference type="AlphaFoldDB" id="A0A6J1GM70"/>
<dbReference type="FunFam" id="1.25.40.10:FF:000366">
    <property type="entry name" value="Pentatricopeptide (PPR) repeat-containing protein"/>
    <property type="match status" value="1"/>
</dbReference>
<protein>
    <submittedName>
        <fullName evidence="7 8">Pentatricopeptide repeat-containing protein At1g08070, chloroplastic-like</fullName>
    </submittedName>
</protein>
<dbReference type="FunFam" id="1.25.40.10:FF:003117">
    <property type="entry name" value="Uncharacterized protein"/>
    <property type="match status" value="1"/>
</dbReference>
<name>A0A6J1GM70_CUCMO</name>
<dbReference type="Pfam" id="PF12854">
    <property type="entry name" value="PPR_1"/>
    <property type="match status" value="1"/>
</dbReference>
<dbReference type="NCBIfam" id="TIGR00756">
    <property type="entry name" value="PPR"/>
    <property type="match status" value="8"/>
</dbReference>
<evidence type="ECO:0000313" key="7">
    <source>
        <dbReference type="RefSeq" id="XP_022953072.1"/>
    </source>
</evidence>
<dbReference type="PANTHER" id="PTHR47926:SF436">
    <property type="entry name" value="PENTATRICOPEPTIDE REPEAT-CONTAINING PROTEIN ELI1, CHLOROPLASTIC-LIKE ISOFORM X2"/>
    <property type="match status" value="1"/>
</dbReference>
<dbReference type="GO" id="GO:0008270">
    <property type="term" value="F:zinc ion binding"/>
    <property type="evidence" value="ECO:0007669"/>
    <property type="project" value="InterPro"/>
</dbReference>
<dbReference type="GeneID" id="111455587"/>
<dbReference type="Pfam" id="PF01535">
    <property type="entry name" value="PPR"/>
    <property type="match status" value="9"/>
</dbReference>
<feature type="repeat" description="PPR" evidence="4">
    <location>
        <begin position="242"/>
        <end position="276"/>
    </location>
</feature>
<dbReference type="InterPro" id="IPR046960">
    <property type="entry name" value="PPR_At4g14850-like_plant"/>
</dbReference>
<gene>
    <name evidence="7 8" type="primary">LOC111455587</name>
</gene>
<sequence>MMPSLTLSHSLQPFFPGNLHFPLQNCETEREAKQFHALSLKTGSLNHPSISPRLLALYANPRINNLEYAQSLFDWIRKPTLVSWNMLIKCYIENQRSNDAIALFCKLLCEFMPDSFTLPCVLKGCARLSALQEGKQIHGLILKIGIGVDKFVLSSLVNMYSKCGEIELCRKVFDRMEDKDVVSWNSLIDGYARCGEIELALELFDEMPEKDNFSWTILVDGLSKSGKLKAARDVFDRMPTRNSVSWNAMINGYMKAGKFNTARELFDRMPERNHVSWNSMITGYELNKQFTQALKLFEVMLTEDISPNHATLLGAFSAASGLASLGNGRWVHSYIVKNRFKTDGVLGTSLIEMYSKCGSIKDALRVFQSIPKKKLGHWTAIIVGLGMHGLVEQTLELFDEMCRTGLKPHAITFIGVLNACSHAGFAKEARRYFKTMTDDFGIEPSIEHYGCLIDALCRAGYLEEAKDTIERMPIKANYVIWMSLLSGSRKHGSTRMGEYAAHHLMDLAPDTTGCYVILSNMYAATGLWEKVRQVREMMKKKGIRKDPGCSSIEHQGSIHEFIVGDRSHPQTEEIYVKLHEMKEKLNVAGHVPDTTQVLLCLEEDNEKEAELETHSERLAIAFGLLNIKHGSPIRIIKNLRICNDCHAVTKFISDIYNREIIIRDGSRFHHFKSGSCSCKDFW</sequence>
<dbReference type="Gene3D" id="1.25.40.10">
    <property type="entry name" value="Tetratricopeptide repeat domain"/>
    <property type="match status" value="4"/>
</dbReference>
<dbReference type="InterPro" id="IPR046849">
    <property type="entry name" value="E2_motif"/>
</dbReference>
<dbReference type="PANTHER" id="PTHR47926">
    <property type="entry name" value="PENTATRICOPEPTIDE REPEAT-CONTAINING PROTEIN"/>
    <property type="match status" value="1"/>
</dbReference>
<evidence type="ECO:0000313" key="8">
    <source>
        <dbReference type="RefSeq" id="XP_022953073.1"/>
    </source>
</evidence>
<dbReference type="Pfam" id="PF20431">
    <property type="entry name" value="E_motif"/>
    <property type="match status" value="1"/>
</dbReference>
<evidence type="ECO:0000256" key="1">
    <source>
        <dbReference type="ARBA" id="ARBA00006643"/>
    </source>
</evidence>
<dbReference type="SUPFAM" id="SSF48452">
    <property type="entry name" value="TPR-like"/>
    <property type="match status" value="1"/>
</dbReference>
<dbReference type="InterPro" id="IPR032867">
    <property type="entry name" value="DYW_dom"/>
</dbReference>
<dbReference type="Proteomes" id="UP000504609">
    <property type="component" value="Unplaced"/>
</dbReference>
<comment type="similarity">
    <text evidence="1">Belongs to the PPR family. PCMP-H subfamily.</text>
</comment>
<feature type="repeat" description="PPR" evidence="4">
    <location>
        <begin position="149"/>
        <end position="179"/>
    </location>
</feature>
<accession>A0A6J1GM70</accession>
<dbReference type="FunFam" id="1.25.40.10:FF:000205">
    <property type="entry name" value="Pentatricopeptide repeat-containing protein, mitochondrial"/>
    <property type="match status" value="1"/>
</dbReference>
<dbReference type="GO" id="GO:0005739">
    <property type="term" value="C:mitochondrion"/>
    <property type="evidence" value="ECO:0007669"/>
    <property type="project" value="UniProtKB-ARBA"/>
</dbReference>
<dbReference type="KEGG" id="cmos:111455587"/>
<proteinExistence type="inferred from homology"/>
<dbReference type="Pfam" id="PF20430">
    <property type="entry name" value="Eplus_motif"/>
    <property type="match status" value="1"/>
</dbReference>
<comment type="similarity">
    <text evidence="3">Belongs to the PPR family. PCMP-E subfamily.</text>
</comment>
<dbReference type="RefSeq" id="XP_022953073.1">
    <property type="nucleotide sequence ID" value="XM_023097305.1"/>
</dbReference>
<feature type="domain" description="DYW" evidence="5">
    <location>
        <begin position="589"/>
        <end position="682"/>
    </location>
</feature>
<dbReference type="GO" id="GO:0003723">
    <property type="term" value="F:RNA binding"/>
    <property type="evidence" value="ECO:0007669"/>
    <property type="project" value="InterPro"/>
</dbReference>
<evidence type="ECO:0000256" key="4">
    <source>
        <dbReference type="PROSITE-ProRule" id="PRU00708"/>
    </source>
</evidence>
<organism evidence="6 7">
    <name type="scientific">Cucurbita moschata</name>
    <name type="common">Winter crookneck squash</name>
    <name type="synonym">Cucurbita pepo var. moschata</name>
    <dbReference type="NCBI Taxonomy" id="3662"/>
    <lineage>
        <taxon>Eukaryota</taxon>
        <taxon>Viridiplantae</taxon>
        <taxon>Streptophyta</taxon>
        <taxon>Embryophyta</taxon>
        <taxon>Tracheophyta</taxon>
        <taxon>Spermatophyta</taxon>
        <taxon>Magnoliopsida</taxon>
        <taxon>eudicotyledons</taxon>
        <taxon>Gunneridae</taxon>
        <taxon>Pentapetalae</taxon>
        <taxon>rosids</taxon>
        <taxon>fabids</taxon>
        <taxon>Cucurbitales</taxon>
        <taxon>Cucurbitaceae</taxon>
        <taxon>Cucurbiteae</taxon>
        <taxon>Cucurbita</taxon>
    </lineage>
</organism>
<dbReference type="SMR" id="A0A6J1GM70"/>
<feature type="repeat" description="PPR" evidence="4">
    <location>
        <begin position="374"/>
        <end position="408"/>
    </location>
</feature>
<dbReference type="Pfam" id="PF14432">
    <property type="entry name" value="DYW_deaminase"/>
    <property type="match status" value="1"/>
</dbReference>
<reference evidence="7 8" key="1">
    <citation type="submission" date="2025-04" db="UniProtKB">
        <authorList>
            <consortium name="RefSeq"/>
        </authorList>
    </citation>
    <scope>IDENTIFICATION</scope>
    <source>
        <tissue evidence="7 8">Young leaves</tissue>
    </source>
</reference>
<dbReference type="RefSeq" id="XP_022953072.1">
    <property type="nucleotide sequence ID" value="XM_023097304.1"/>
</dbReference>
<dbReference type="InterPro" id="IPR046848">
    <property type="entry name" value="E_motif"/>
</dbReference>
<evidence type="ECO:0000256" key="2">
    <source>
        <dbReference type="ARBA" id="ARBA00022737"/>
    </source>
</evidence>
<evidence type="ECO:0000256" key="3">
    <source>
        <dbReference type="ARBA" id="ARBA00061659"/>
    </source>
</evidence>
<feature type="repeat" description="PPR" evidence="4">
    <location>
        <begin position="445"/>
        <end position="475"/>
    </location>
</feature>
<dbReference type="PROSITE" id="PS51375">
    <property type="entry name" value="PPR"/>
    <property type="match status" value="5"/>
</dbReference>
<dbReference type="InterPro" id="IPR011990">
    <property type="entry name" value="TPR-like_helical_dom_sf"/>
</dbReference>
<evidence type="ECO:0000259" key="5">
    <source>
        <dbReference type="Pfam" id="PF14432"/>
    </source>
</evidence>
<feature type="repeat" description="PPR" evidence="4">
    <location>
        <begin position="180"/>
        <end position="214"/>
    </location>
</feature>
<dbReference type="InterPro" id="IPR002885">
    <property type="entry name" value="PPR_rpt"/>
</dbReference>
<evidence type="ECO:0000313" key="6">
    <source>
        <dbReference type="Proteomes" id="UP000504609"/>
    </source>
</evidence>